<evidence type="ECO:0000313" key="2">
    <source>
        <dbReference type="EMBL" id="RIB22609.1"/>
    </source>
</evidence>
<evidence type="ECO:0000313" key="3">
    <source>
        <dbReference type="Proteomes" id="UP000266673"/>
    </source>
</evidence>
<gene>
    <name evidence="2" type="ORF">C2G38_2173514</name>
</gene>
<sequence>MDFYQANVIENWTFVILMKHYRSKKKHKDRKQILDSIKKDLEEIEGSISFDIVKKEKLEKSSTIGRFCLLIVFYCAKKWTASVKNLKQDCEHSNIRYLQRNVTNVNNPDDKITPRKSSSNKVDKPSENNVPSNDDPNEIIEFEYNELDKLEQQITSSSLNEWDIGMVNVSRKFKEALSSIIVMCWPCPYPTFTSSEWRQVLNSNPYKITQSVLTDSLLITLYKATNDFSLGLNHNFILNNDGELGEKANRIFNYIKDELPLSSKRKETENKHCVYYLDPSIKLIFGGEYTPYSLELNKSPLGYTQLRKDQDFVKVHLKGKKSINKLLEKGGPNKSIAFLNMELFVIDLAYDGVYRSWPCLKNKLAIDKGSFLLSQYLNEIVNDYENRSPSEQIEELKFIRRMPTATQFKLLLKQ</sequence>
<dbReference type="EMBL" id="QKWP01000301">
    <property type="protein sequence ID" value="RIB22609.1"/>
    <property type="molecule type" value="Genomic_DNA"/>
</dbReference>
<organism evidence="2 3">
    <name type="scientific">Gigaspora rosea</name>
    <dbReference type="NCBI Taxonomy" id="44941"/>
    <lineage>
        <taxon>Eukaryota</taxon>
        <taxon>Fungi</taxon>
        <taxon>Fungi incertae sedis</taxon>
        <taxon>Mucoromycota</taxon>
        <taxon>Glomeromycotina</taxon>
        <taxon>Glomeromycetes</taxon>
        <taxon>Diversisporales</taxon>
        <taxon>Gigasporaceae</taxon>
        <taxon>Gigaspora</taxon>
    </lineage>
</organism>
<comment type="caution">
    <text evidence="2">The sequence shown here is derived from an EMBL/GenBank/DDBJ whole genome shotgun (WGS) entry which is preliminary data.</text>
</comment>
<dbReference type="Proteomes" id="UP000266673">
    <property type="component" value="Unassembled WGS sequence"/>
</dbReference>
<accession>A0A397VNQ9</accession>
<dbReference type="AlphaFoldDB" id="A0A397VNQ9"/>
<name>A0A397VNQ9_9GLOM</name>
<feature type="region of interest" description="Disordered" evidence="1">
    <location>
        <begin position="104"/>
        <end position="137"/>
    </location>
</feature>
<proteinExistence type="predicted"/>
<evidence type="ECO:0000256" key="1">
    <source>
        <dbReference type="SAM" id="MobiDB-lite"/>
    </source>
</evidence>
<protein>
    <submittedName>
        <fullName evidence="2">Uncharacterized protein</fullName>
    </submittedName>
</protein>
<reference evidence="2 3" key="1">
    <citation type="submission" date="2018-06" db="EMBL/GenBank/DDBJ databases">
        <title>Comparative genomics reveals the genomic features of Rhizophagus irregularis, R. cerebriforme, R. diaphanum and Gigaspora rosea, and their symbiotic lifestyle signature.</title>
        <authorList>
            <person name="Morin E."/>
            <person name="San Clemente H."/>
            <person name="Chen E.C.H."/>
            <person name="De La Providencia I."/>
            <person name="Hainaut M."/>
            <person name="Kuo A."/>
            <person name="Kohler A."/>
            <person name="Murat C."/>
            <person name="Tang N."/>
            <person name="Roy S."/>
            <person name="Loubradou J."/>
            <person name="Henrissat B."/>
            <person name="Grigoriev I.V."/>
            <person name="Corradi N."/>
            <person name="Roux C."/>
            <person name="Martin F.M."/>
        </authorList>
    </citation>
    <scope>NUCLEOTIDE SEQUENCE [LARGE SCALE GENOMIC DNA]</scope>
    <source>
        <strain evidence="2 3">DAOM 194757</strain>
    </source>
</reference>
<keyword evidence="3" id="KW-1185">Reference proteome</keyword>
<dbReference type="OrthoDB" id="2439449at2759"/>